<feature type="region of interest" description="Disordered" evidence="1">
    <location>
        <begin position="231"/>
        <end position="253"/>
    </location>
</feature>
<feature type="region of interest" description="Disordered" evidence="1">
    <location>
        <begin position="126"/>
        <end position="145"/>
    </location>
</feature>
<feature type="compositionally biased region" description="Basic and acidic residues" evidence="1">
    <location>
        <begin position="1"/>
        <end position="15"/>
    </location>
</feature>
<keyword evidence="3" id="KW-1185">Reference proteome</keyword>
<gene>
    <name evidence="2" type="ORF">LCOR_11309.1</name>
</gene>
<feature type="region of interest" description="Disordered" evidence="1">
    <location>
        <begin position="482"/>
        <end position="550"/>
    </location>
</feature>
<evidence type="ECO:0000256" key="1">
    <source>
        <dbReference type="SAM" id="MobiDB-lite"/>
    </source>
</evidence>
<dbReference type="AlphaFoldDB" id="A0A068SE36"/>
<dbReference type="OrthoDB" id="5576441at2759"/>
<accession>A0A068SE36</accession>
<feature type="compositionally biased region" description="Polar residues" evidence="1">
    <location>
        <begin position="482"/>
        <end position="518"/>
    </location>
</feature>
<dbReference type="EMBL" id="CBTN010000095">
    <property type="protein sequence ID" value="CDH60524.1"/>
    <property type="molecule type" value="Genomic_DNA"/>
</dbReference>
<proteinExistence type="predicted"/>
<comment type="caution">
    <text evidence="2">The sequence shown here is derived from an EMBL/GenBank/DDBJ whole genome shotgun (WGS) entry which is preliminary data.</text>
</comment>
<dbReference type="Proteomes" id="UP000027586">
    <property type="component" value="Unassembled WGS sequence"/>
</dbReference>
<feature type="region of interest" description="Disordered" evidence="1">
    <location>
        <begin position="417"/>
        <end position="447"/>
    </location>
</feature>
<evidence type="ECO:0000313" key="2">
    <source>
        <dbReference type="EMBL" id="CDH60524.1"/>
    </source>
</evidence>
<dbReference type="VEuPathDB" id="FungiDB:LCOR_11309.1"/>
<evidence type="ECO:0000313" key="3">
    <source>
        <dbReference type="Proteomes" id="UP000027586"/>
    </source>
</evidence>
<sequence length="666" mass="75282">MQHQPTYHEDTQEQSKKRRRLNESPPPPTTIDIQCLFCDIAIERSNREEFLEHMEHCVTQLTEGNQIRRNKHRSGAFSKMTTCPACNEDSPFDFKSMRDKARHLKQCLVSNGTTLSNVMEARDIGNAPIDLSSPSPPPIHQGNNNIDLTIIDDDDNTFSSQPPFEDFQVANNKRRDSLLSDESPPSYTHADGVIDNIDLTVLDDSPPPLHVDAWSQKQGSVNGDMIEAAEANDNNNNPVLSPSPDSQRLDDDDDIYESSDQQQYSPMEDECLALLLLDRLCLEQQFTPSPFFTQLKSCATGISNSVEARRRSLDTFEKVFFNQQLNLLELSTKDHSTLMHDTHHCLSQTQAQFLCNVIKEMQTPECTAGITWVYDDYCLDGNTLMAIERLTELDCRLARVLCLLDIASHHPMFAHKSNMHQRGIQSRETQRSSVDGDDDGGHSVVAVDLTGNSDHSLDEIILSSSSDIVELDFDDDDEASIQSHSDVAKSQQVGDQSDANVVENHSSDTSISKQQANDQNEDSCCIGFNTPPNAHAKDKHLHDNEEDEDTDFQCDNLTNRELNFFADAYGLESGMRKQTIALLNRIWKERAHQENSHNDGDEPRSVDGSSKTVELIRHLKSRQDIWNKILRYECVDLENYDGSGEDFTCDQIRKELDYHGFLKKSK</sequence>
<protein>
    <submittedName>
        <fullName evidence="2">Uncharacterized protein</fullName>
    </submittedName>
</protein>
<name>A0A068SE36_9FUNG</name>
<organism evidence="2 3">
    <name type="scientific">Lichtheimia corymbifera JMRC:FSU:9682</name>
    <dbReference type="NCBI Taxonomy" id="1263082"/>
    <lineage>
        <taxon>Eukaryota</taxon>
        <taxon>Fungi</taxon>
        <taxon>Fungi incertae sedis</taxon>
        <taxon>Mucoromycota</taxon>
        <taxon>Mucoromycotina</taxon>
        <taxon>Mucoromycetes</taxon>
        <taxon>Mucorales</taxon>
        <taxon>Lichtheimiaceae</taxon>
        <taxon>Lichtheimia</taxon>
    </lineage>
</organism>
<reference evidence="2" key="1">
    <citation type="submission" date="2013-08" db="EMBL/GenBank/DDBJ databases">
        <title>Gene expansion shapes genome architecture in the human pathogen Lichtheimia corymbifera: an evolutionary genomics analysis in the ancient terrestrial Mucorales (Mucoromycotina).</title>
        <authorList>
            <person name="Schwartze V.U."/>
            <person name="Winter S."/>
            <person name="Shelest E."/>
            <person name="Marcet-Houben M."/>
            <person name="Horn F."/>
            <person name="Wehner S."/>
            <person name="Hoffmann K."/>
            <person name="Riege K."/>
            <person name="Sammeth M."/>
            <person name="Nowrousian M."/>
            <person name="Valiante V."/>
            <person name="Linde J."/>
            <person name="Jacobsen I.D."/>
            <person name="Marz M."/>
            <person name="Brakhage A.A."/>
            <person name="Gabaldon T."/>
            <person name="Bocker S."/>
            <person name="Voigt K."/>
        </authorList>
    </citation>
    <scope>NUCLEOTIDE SEQUENCE [LARGE SCALE GENOMIC DNA]</scope>
    <source>
        <strain evidence="2">FSU 9682</strain>
    </source>
</reference>
<feature type="region of interest" description="Disordered" evidence="1">
    <location>
        <begin position="1"/>
        <end position="28"/>
    </location>
</feature>